<dbReference type="SUPFAM" id="SSF52266">
    <property type="entry name" value="SGNH hydrolase"/>
    <property type="match status" value="1"/>
</dbReference>
<sequence length="257" mass="28398">MISSDDLPEFVLFGDSLTEWSFDDKTQGFGLFLEQQYHGKAQIVNEGQAGYYTSTDLALDFDRIITRAVSPRAPPTLLFTIFLGANDACLVADNKEYVPLSTFAANIRTFVETILTQDALSATKIVLITPPPINRPTTKWGEKSDYAYKTYVSKRRYAEKIMQIAAEYGETGRVVGLDYWGSLIDAALEVEGRGAEDQAVKYGEEKLPGCGLVGAKEFGEGWFTDGLHLDVKGYAVLSKGLMEVVVGKWPELAPERL</sequence>
<accession>A0A6A6ABU8</accession>
<proteinExistence type="predicted"/>
<protein>
    <submittedName>
        <fullName evidence="1">SGNH hydrolase</fullName>
    </submittedName>
</protein>
<name>A0A6A6ABU8_9PLEO</name>
<dbReference type="GeneID" id="54404185"/>
<evidence type="ECO:0000313" key="1">
    <source>
        <dbReference type="EMBL" id="KAF2129260.1"/>
    </source>
</evidence>
<reference evidence="1" key="1">
    <citation type="journal article" date="2020" name="Stud. Mycol.">
        <title>101 Dothideomycetes genomes: a test case for predicting lifestyles and emergence of pathogens.</title>
        <authorList>
            <person name="Haridas S."/>
            <person name="Albert R."/>
            <person name="Binder M."/>
            <person name="Bloem J."/>
            <person name="Labutti K."/>
            <person name="Salamov A."/>
            <person name="Andreopoulos B."/>
            <person name="Baker S."/>
            <person name="Barry K."/>
            <person name="Bills G."/>
            <person name="Bluhm B."/>
            <person name="Cannon C."/>
            <person name="Castanera R."/>
            <person name="Culley D."/>
            <person name="Daum C."/>
            <person name="Ezra D."/>
            <person name="Gonzalez J."/>
            <person name="Henrissat B."/>
            <person name="Kuo A."/>
            <person name="Liang C."/>
            <person name="Lipzen A."/>
            <person name="Lutzoni F."/>
            <person name="Magnuson J."/>
            <person name="Mondo S."/>
            <person name="Nolan M."/>
            <person name="Ohm R."/>
            <person name="Pangilinan J."/>
            <person name="Park H.-J."/>
            <person name="Ramirez L."/>
            <person name="Alfaro M."/>
            <person name="Sun H."/>
            <person name="Tritt A."/>
            <person name="Yoshinaga Y."/>
            <person name="Zwiers L.-H."/>
            <person name="Turgeon B."/>
            <person name="Goodwin S."/>
            <person name="Spatafora J."/>
            <person name="Crous P."/>
            <person name="Grigoriev I."/>
        </authorList>
    </citation>
    <scope>NUCLEOTIDE SEQUENCE</scope>
    <source>
        <strain evidence="1">CBS 119687</strain>
    </source>
</reference>
<organism evidence="1 2">
    <name type="scientific">Dothidotthia symphoricarpi CBS 119687</name>
    <dbReference type="NCBI Taxonomy" id="1392245"/>
    <lineage>
        <taxon>Eukaryota</taxon>
        <taxon>Fungi</taxon>
        <taxon>Dikarya</taxon>
        <taxon>Ascomycota</taxon>
        <taxon>Pezizomycotina</taxon>
        <taxon>Dothideomycetes</taxon>
        <taxon>Pleosporomycetidae</taxon>
        <taxon>Pleosporales</taxon>
        <taxon>Dothidotthiaceae</taxon>
        <taxon>Dothidotthia</taxon>
    </lineage>
</organism>
<dbReference type="Pfam" id="PF00657">
    <property type="entry name" value="Lipase_GDSL"/>
    <property type="match status" value="1"/>
</dbReference>
<dbReference type="GO" id="GO:0016788">
    <property type="term" value="F:hydrolase activity, acting on ester bonds"/>
    <property type="evidence" value="ECO:0007669"/>
    <property type="project" value="InterPro"/>
</dbReference>
<dbReference type="PANTHER" id="PTHR14209">
    <property type="entry name" value="ISOAMYL ACETATE-HYDROLYZING ESTERASE 1"/>
    <property type="match status" value="1"/>
</dbReference>
<keyword evidence="2" id="KW-1185">Reference proteome</keyword>
<evidence type="ECO:0000313" key="2">
    <source>
        <dbReference type="Proteomes" id="UP000799771"/>
    </source>
</evidence>
<dbReference type="InterPro" id="IPR036514">
    <property type="entry name" value="SGNH_hydro_sf"/>
</dbReference>
<gene>
    <name evidence="1" type="ORF">P153DRAFT_291093</name>
</gene>
<keyword evidence="1" id="KW-0378">Hydrolase</keyword>
<dbReference type="RefSeq" id="XP_033523649.1">
    <property type="nucleotide sequence ID" value="XM_033663753.1"/>
</dbReference>
<dbReference type="AlphaFoldDB" id="A0A6A6ABU8"/>
<dbReference type="InterPro" id="IPR045136">
    <property type="entry name" value="Iah1-like"/>
</dbReference>
<dbReference type="InterPro" id="IPR001087">
    <property type="entry name" value="GDSL"/>
</dbReference>
<dbReference type="Gene3D" id="3.40.50.1110">
    <property type="entry name" value="SGNH hydrolase"/>
    <property type="match status" value="1"/>
</dbReference>
<dbReference type="PANTHER" id="PTHR14209:SF19">
    <property type="entry name" value="ISOAMYL ACETATE-HYDROLYZING ESTERASE 1 HOMOLOG"/>
    <property type="match status" value="1"/>
</dbReference>
<dbReference type="EMBL" id="ML977506">
    <property type="protein sequence ID" value="KAF2129260.1"/>
    <property type="molecule type" value="Genomic_DNA"/>
</dbReference>
<dbReference type="Proteomes" id="UP000799771">
    <property type="component" value="Unassembled WGS sequence"/>
</dbReference>
<dbReference type="OrthoDB" id="671439at2759"/>